<dbReference type="Proteomes" id="UP000009183">
    <property type="component" value="Chromosome 19"/>
</dbReference>
<name>D7SWQ5_VITVI</name>
<accession>D7SWQ5</accession>
<dbReference type="PaxDb" id="29760-VIT_19s0027g01510.t01"/>
<protein>
    <submittedName>
        <fullName evidence="1">Uncharacterized protein</fullName>
    </submittedName>
</protein>
<dbReference type="EMBL" id="FN595234">
    <property type="protein sequence ID" value="CBI21704.3"/>
    <property type="molecule type" value="Genomic_DNA"/>
</dbReference>
<organism evidence="1 2">
    <name type="scientific">Vitis vinifera</name>
    <name type="common">Grape</name>
    <dbReference type="NCBI Taxonomy" id="29760"/>
    <lineage>
        <taxon>Eukaryota</taxon>
        <taxon>Viridiplantae</taxon>
        <taxon>Streptophyta</taxon>
        <taxon>Embryophyta</taxon>
        <taxon>Tracheophyta</taxon>
        <taxon>Spermatophyta</taxon>
        <taxon>Magnoliopsida</taxon>
        <taxon>eudicotyledons</taxon>
        <taxon>Gunneridae</taxon>
        <taxon>Pentapetalae</taxon>
        <taxon>rosids</taxon>
        <taxon>Vitales</taxon>
        <taxon>Vitaceae</taxon>
        <taxon>Viteae</taxon>
        <taxon>Vitis</taxon>
    </lineage>
</organism>
<gene>
    <name evidence="1" type="ordered locus">VIT_19s0027g01510</name>
</gene>
<evidence type="ECO:0000313" key="2">
    <source>
        <dbReference type="Proteomes" id="UP000009183"/>
    </source>
</evidence>
<reference evidence="2" key="1">
    <citation type="journal article" date="2007" name="Nature">
        <title>The grapevine genome sequence suggests ancestral hexaploidization in major angiosperm phyla.</title>
        <authorList>
            <consortium name="The French-Italian Public Consortium for Grapevine Genome Characterization."/>
            <person name="Jaillon O."/>
            <person name="Aury J.-M."/>
            <person name="Noel B."/>
            <person name="Policriti A."/>
            <person name="Clepet C."/>
            <person name="Casagrande A."/>
            <person name="Choisne N."/>
            <person name="Aubourg S."/>
            <person name="Vitulo N."/>
            <person name="Jubin C."/>
            <person name="Vezzi A."/>
            <person name="Legeai F."/>
            <person name="Hugueney P."/>
            <person name="Dasilva C."/>
            <person name="Horner D."/>
            <person name="Mica E."/>
            <person name="Jublot D."/>
            <person name="Poulain J."/>
            <person name="Bruyere C."/>
            <person name="Billault A."/>
            <person name="Segurens B."/>
            <person name="Gouyvenoux M."/>
            <person name="Ugarte E."/>
            <person name="Cattonaro F."/>
            <person name="Anthouard V."/>
            <person name="Vico V."/>
            <person name="Del Fabbro C."/>
            <person name="Alaux M."/>
            <person name="Di Gaspero G."/>
            <person name="Dumas V."/>
            <person name="Felice N."/>
            <person name="Paillard S."/>
            <person name="Juman I."/>
            <person name="Moroldo M."/>
            <person name="Scalabrin S."/>
            <person name="Canaguier A."/>
            <person name="Le Clainche I."/>
            <person name="Malacrida G."/>
            <person name="Durand E."/>
            <person name="Pesole G."/>
            <person name="Laucou V."/>
            <person name="Chatelet P."/>
            <person name="Merdinoglu D."/>
            <person name="Delledonne M."/>
            <person name="Pezzotti M."/>
            <person name="Lecharny A."/>
            <person name="Scarpelli C."/>
            <person name="Artiguenave F."/>
            <person name="Pe M.E."/>
            <person name="Valle G."/>
            <person name="Morgante M."/>
            <person name="Caboche M."/>
            <person name="Adam-Blondon A.-F."/>
            <person name="Weissenbach J."/>
            <person name="Quetier F."/>
            <person name="Wincker P."/>
        </authorList>
    </citation>
    <scope>NUCLEOTIDE SEQUENCE [LARGE SCALE GENOMIC DNA]</scope>
    <source>
        <strain evidence="2">cv. Pinot noir / PN40024</strain>
    </source>
</reference>
<dbReference type="InParanoid" id="D7SWQ5"/>
<dbReference type="AlphaFoldDB" id="D7SWQ5"/>
<dbReference type="HOGENOM" id="CLU_215543_0_0_1"/>
<evidence type="ECO:0000313" key="1">
    <source>
        <dbReference type="EMBL" id="CBI21704.3"/>
    </source>
</evidence>
<sequence length="37" mass="4442">MQPILIIWEDQDKVFLVELAHRLKRHFGRGNPTCDHQ</sequence>
<proteinExistence type="predicted"/>
<keyword evidence="2" id="KW-1185">Reference proteome</keyword>